<name>A0ABR8J184_9NOST</name>
<dbReference type="RefSeq" id="WP_190905722.1">
    <property type="nucleotide sequence ID" value="NZ_JACJTQ010000005.1"/>
</dbReference>
<comment type="caution">
    <text evidence="1">The sequence shown here is derived from an EMBL/GenBank/DDBJ whole genome shotgun (WGS) entry which is preliminary data.</text>
</comment>
<gene>
    <name evidence="1" type="ORF">H6G68_05420</name>
</gene>
<protein>
    <submittedName>
        <fullName evidence="1">Uncharacterized protein</fullName>
    </submittedName>
</protein>
<reference evidence="1 2" key="1">
    <citation type="journal article" date="2020" name="ISME J.">
        <title>Comparative genomics reveals insights into cyanobacterial evolution and habitat adaptation.</title>
        <authorList>
            <person name="Chen M.Y."/>
            <person name="Teng W.K."/>
            <person name="Zhao L."/>
            <person name="Hu C.X."/>
            <person name="Zhou Y.K."/>
            <person name="Han B.P."/>
            <person name="Song L.R."/>
            <person name="Shu W.S."/>
        </authorList>
    </citation>
    <scope>NUCLEOTIDE SEQUENCE [LARGE SCALE GENOMIC DNA]</scope>
    <source>
        <strain evidence="1 2">FACHB-362</strain>
    </source>
</reference>
<dbReference type="EMBL" id="JACJTQ010000005">
    <property type="protein sequence ID" value="MBD2691204.1"/>
    <property type="molecule type" value="Genomic_DNA"/>
</dbReference>
<proteinExistence type="predicted"/>
<accession>A0ABR8J184</accession>
<organism evidence="1 2">
    <name type="scientific">Anabaena catenula FACHB-362</name>
    <dbReference type="NCBI Taxonomy" id="2692877"/>
    <lineage>
        <taxon>Bacteria</taxon>
        <taxon>Bacillati</taxon>
        <taxon>Cyanobacteriota</taxon>
        <taxon>Cyanophyceae</taxon>
        <taxon>Nostocales</taxon>
        <taxon>Nostocaceae</taxon>
        <taxon>Anabaena</taxon>
    </lineage>
</organism>
<dbReference type="Proteomes" id="UP000660381">
    <property type="component" value="Unassembled WGS sequence"/>
</dbReference>
<sequence>MNEKTELEEITSNGFHLEESGNGDIDLAFLSLRIALKAYFSTYQCFNGLLYQIIDEDDKDWPDELRYYNQKENLKYREAYAECIVHFHHFAELVCKNFLHNENPLLIRKFKNEKFTQEKYIDREDISEYIIHNKQTVNFSDAIDRLVKFINAKRLKNYQQLLFLVDNQYILKKLGDFRNQVWHRGLYILPYKDLDKFIGKYVLQFVVSVTQYLHNLHNLHTINTLNCGIDPITEIINHFRKDSYNIEKIAFLKELGRAAYNAPLYWYGQYKDAKETMEKTAIVISKENDDSEICKCPVCGFNSLIIHKCVEYELDEYGEYESESSYPIRVKCECCSFELHNDISNASEYGIEGIRDYWV</sequence>
<keyword evidence="2" id="KW-1185">Reference proteome</keyword>
<evidence type="ECO:0000313" key="2">
    <source>
        <dbReference type="Proteomes" id="UP000660381"/>
    </source>
</evidence>
<evidence type="ECO:0000313" key="1">
    <source>
        <dbReference type="EMBL" id="MBD2691204.1"/>
    </source>
</evidence>